<evidence type="ECO:0000313" key="3">
    <source>
        <dbReference type="Proteomes" id="UP001189122"/>
    </source>
</evidence>
<keyword evidence="3" id="KW-1185">Reference proteome</keyword>
<sequence length="210" mass="24334">MDLVKVEKERAMLRYRRLRRAAALSRWLPQFLAALTFSPGSPAASPSPRPLRRRKGGGCGREGGEEEEEEEEEEVLVYEDKGVCLESVTSSATTKKGQLLQWKSEVLPHAVEEDDAEKQFRRSRLRWACGWSQNKEKKRRRRREEETKGCRMPAEDDGDEFRRRIEAFIAKQLSFIEREEESLLARPRQSPPPAAATDHRLRRMGRKTVV</sequence>
<organism evidence="2">
    <name type="scientific">Spirodela intermedia</name>
    <name type="common">Intermediate duckweed</name>
    <dbReference type="NCBI Taxonomy" id="51605"/>
    <lineage>
        <taxon>Eukaryota</taxon>
        <taxon>Viridiplantae</taxon>
        <taxon>Streptophyta</taxon>
        <taxon>Embryophyta</taxon>
        <taxon>Tracheophyta</taxon>
        <taxon>Spermatophyta</taxon>
        <taxon>Magnoliopsida</taxon>
        <taxon>Liliopsida</taxon>
        <taxon>Araceae</taxon>
        <taxon>Lemnoideae</taxon>
        <taxon>Spirodela</taxon>
    </lineage>
</organism>
<reference evidence="2 3" key="1">
    <citation type="submission" date="2019-12" db="EMBL/GenBank/DDBJ databases">
        <authorList>
            <person name="Scholz U."/>
            <person name="Mascher M."/>
            <person name="Fiebig A."/>
        </authorList>
    </citation>
    <scope>NUCLEOTIDE SEQUENCE</scope>
</reference>
<dbReference type="PANTHER" id="PTHR33640:SF3">
    <property type="entry name" value="DUF4408 DOMAIN-CONTAINING PROTEIN"/>
    <property type="match status" value="1"/>
</dbReference>
<evidence type="ECO:0000313" key="2">
    <source>
        <dbReference type="EMBL" id="CAA2625915.1"/>
    </source>
</evidence>
<evidence type="ECO:0000256" key="1">
    <source>
        <dbReference type="SAM" id="MobiDB-lite"/>
    </source>
</evidence>
<dbReference type="Proteomes" id="UP001189122">
    <property type="component" value="Unassembled WGS sequence"/>
</dbReference>
<feature type="region of interest" description="Disordered" evidence="1">
    <location>
        <begin position="135"/>
        <end position="156"/>
    </location>
</feature>
<dbReference type="EMBL" id="LR743596">
    <property type="protein sequence ID" value="CAA2625915.1"/>
    <property type="molecule type" value="Genomic_DNA"/>
</dbReference>
<dbReference type="AlphaFoldDB" id="A0A7I8J5A9"/>
<name>A0A7I8J5A9_SPIIN</name>
<feature type="compositionally biased region" description="Acidic residues" evidence="1">
    <location>
        <begin position="64"/>
        <end position="73"/>
    </location>
</feature>
<accession>A0A7I8J5A9</accession>
<proteinExistence type="predicted"/>
<dbReference type="PANTHER" id="PTHR33640">
    <property type="entry name" value="TRANSMEMBRANE PROTEIN"/>
    <property type="match status" value="1"/>
</dbReference>
<feature type="region of interest" description="Disordered" evidence="1">
    <location>
        <begin position="38"/>
        <end position="73"/>
    </location>
</feature>
<dbReference type="EMBL" id="CACRZD030000009">
    <property type="protein sequence ID" value="CAA6665249.1"/>
    <property type="molecule type" value="Genomic_DNA"/>
</dbReference>
<protein>
    <submittedName>
        <fullName evidence="2">Uncharacterized protein</fullName>
    </submittedName>
</protein>
<feature type="region of interest" description="Disordered" evidence="1">
    <location>
        <begin position="181"/>
        <end position="210"/>
    </location>
</feature>
<gene>
    <name evidence="2" type="ORF">SI7747_09011638</name>
</gene>
<feature type="compositionally biased region" description="Basic residues" evidence="1">
    <location>
        <begin position="200"/>
        <end position="210"/>
    </location>
</feature>